<name>A0A918DSB8_9ACTN</name>
<feature type="region of interest" description="Disordered" evidence="1">
    <location>
        <begin position="1"/>
        <end position="27"/>
    </location>
</feature>
<feature type="compositionally biased region" description="Basic and acidic residues" evidence="1">
    <location>
        <begin position="42"/>
        <end position="53"/>
    </location>
</feature>
<evidence type="ECO:0000313" key="3">
    <source>
        <dbReference type="Proteomes" id="UP000646523"/>
    </source>
</evidence>
<keyword evidence="3" id="KW-1185">Reference proteome</keyword>
<feature type="region of interest" description="Disordered" evidence="1">
    <location>
        <begin position="42"/>
        <end position="67"/>
    </location>
</feature>
<dbReference type="AlphaFoldDB" id="A0A918DSB8"/>
<evidence type="ECO:0000256" key="1">
    <source>
        <dbReference type="SAM" id="MobiDB-lite"/>
    </source>
</evidence>
<dbReference type="EMBL" id="BMNH01000034">
    <property type="protein sequence ID" value="GGO80908.1"/>
    <property type="molecule type" value="Genomic_DNA"/>
</dbReference>
<reference evidence="2" key="1">
    <citation type="journal article" date="2014" name="Int. J. Syst. Evol. Microbiol.">
        <title>Complete genome sequence of Corynebacterium casei LMG S-19264T (=DSM 44701T), isolated from a smear-ripened cheese.</title>
        <authorList>
            <consortium name="US DOE Joint Genome Institute (JGI-PGF)"/>
            <person name="Walter F."/>
            <person name="Albersmeier A."/>
            <person name="Kalinowski J."/>
            <person name="Ruckert C."/>
        </authorList>
    </citation>
    <scope>NUCLEOTIDE SEQUENCE</scope>
    <source>
        <strain evidence="2">CGMCC 4.7368</strain>
    </source>
</reference>
<reference evidence="2" key="2">
    <citation type="submission" date="2020-09" db="EMBL/GenBank/DDBJ databases">
        <authorList>
            <person name="Sun Q."/>
            <person name="Zhou Y."/>
        </authorList>
    </citation>
    <scope>NUCLEOTIDE SEQUENCE</scope>
    <source>
        <strain evidence="2">CGMCC 4.7368</strain>
    </source>
</reference>
<feature type="compositionally biased region" description="Low complexity" evidence="1">
    <location>
        <begin position="1"/>
        <end position="18"/>
    </location>
</feature>
<dbReference type="Proteomes" id="UP000646523">
    <property type="component" value="Unassembled WGS sequence"/>
</dbReference>
<proteinExistence type="predicted"/>
<gene>
    <name evidence="2" type="ORF">GCM10012289_68620</name>
</gene>
<organism evidence="2 3">
    <name type="scientific">Nonomuraea cavernae</name>
    <dbReference type="NCBI Taxonomy" id="2045107"/>
    <lineage>
        <taxon>Bacteria</taxon>
        <taxon>Bacillati</taxon>
        <taxon>Actinomycetota</taxon>
        <taxon>Actinomycetes</taxon>
        <taxon>Streptosporangiales</taxon>
        <taxon>Streptosporangiaceae</taxon>
        <taxon>Nonomuraea</taxon>
    </lineage>
</organism>
<evidence type="ECO:0000313" key="2">
    <source>
        <dbReference type="EMBL" id="GGO80908.1"/>
    </source>
</evidence>
<sequence length="67" mass="7057">MTAAAARASRSMSFAASRQENETMSSCTATSVRLLGIAVSRRRGEDAHPDHANLKGGDPEYCSRGSA</sequence>
<comment type="caution">
    <text evidence="2">The sequence shown here is derived from an EMBL/GenBank/DDBJ whole genome shotgun (WGS) entry which is preliminary data.</text>
</comment>
<accession>A0A918DSB8</accession>
<protein>
    <submittedName>
        <fullName evidence="2">Uncharacterized protein</fullName>
    </submittedName>
</protein>